<keyword evidence="3" id="KW-1185">Reference proteome</keyword>
<feature type="compositionally biased region" description="Basic and acidic residues" evidence="1">
    <location>
        <begin position="11"/>
        <end position="57"/>
    </location>
</feature>
<accession>A0ABW0XM53</accession>
<name>A0ABW0XM53_9ACTN</name>
<evidence type="ECO:0000313" key="2">
    <source>
        <dbReference type="EMBL" id="MFC5671662.1"/>
    </source>
</evidence>
<proteinExistence type="predicted"/>
<dbReference type="EMBL" id="JBHSPC010000042">
    <property type="protein sequence ID" value="MFC5671662.1"/>
    <property type="molecule type" value="Genomic_DNA"/>
</dbReference>
<evidence type="ECO:0000256" key="1">
    <source>
        <dbReference type="SAM" id="MobiDB-lite"/>
    </source>
</evidence>
<evidence type="ECO:0000313" key="3">
    <source>
        <dbReference type="Proteomes" id="UP001596183"/>
    </source>
</evidence>
<gene>
    <name evidence="2" type="ORF">ACFP2V_16500</name>
</gene>
<organism evidence="2 3">
    <name type="scientific">Streptomyces incanus</name>
    <dbReference type="NCBI Taxonomy" id="887453"/>
    <lineage>
        <taxon>Bacteria</taxon>
        <taxon>Bacillati</taxon>
        <taxon>Actinomycetota</taxon>
        <taxon>Actinomycetes</taxon>
        <taxon>Kitasatosporales</taxon>
        <taxon>Streptomycetaceae</taxon>
        <taxon>Streptomyces</taxon>
    </lineage>
</organism>
<comment type="caution">
    <text evidence="2">The sequence shown here is derived from an EMBL/GenBank/DDBJ whole genome shotgun (WGS) entry which is preliminary data.</text>
</comment>
<protein>
    <submittedName>
        <fullName evidence="2">Uncharacterized protein</fullName>
    </submittedName>
</protein>
<sequence>MGIFSNLIPANRRDRNDDTSRRDDFSGRDHERDHGRDHGDDRGDRHGDRHGHDHGRW</sequence>
<feature type="region of interest" description="Disordered" evidence="1">
    <location>
        <begin position="1"/>
        <end position="57"/>
    </location>
</feature>
<dbReference type="Proteomes" id="UP001596183">
    <property type="component" value="Unassembled WGS sequence"/>
</dbReference>
<dbReference type="RefSeq" id="WP_381212143.1">
    <property type="nucleotide sequence ID" value="NZ_JBHSPC010000042.1"/>
</dbReference>
<reference evidence="3" key="1">
    <citation type="journal article" date="2019" name="Int. J. Syst. Evol. Microbiol.">
        <title>The Global Catalogue of Microorganisms (GCM) 10K type strain sequencing project: providing services to taxonomists for standard genome sequencing and annotation.</title>
        <authorList>
            <consortium name="The Broad Institute Genomics Platform"/>
            <consortium name="The Broad Institute Genome Sequencing Center for Infectious Disease"/>
            <person name="Wu L."/>
            <person name="Ma J."/>
        </authorList>
    </citation>
    <scope>NUCLEOTIDE SEQUENCE [LARGE SCALE GENOMIC DNA]</scope>
    <source>
        <strain evidence="3">JCM 13852</strain>
    </source>
</reference>